<accession>A0A075AD50</accession>
<dbReference type="OrthoDB" id="3945418at2759"/>
<evidence type="ECO:0000313" key="2">
    <source>
        <dbReference type="Proteomes" id="UP000054324"/>
    </source>
</evidence>
<dbReference type="Proteomes" id="UP000054324">
    <property type="component" value="Unassembled WGS sequence"/>
</dbReference>
<reference evidence="1 2" key="1">
    <citation type="submission" date="2013-11" db="EMBL/GenBank/DDBJ databases">
        <title>Opisthorchis viverrini - life in the bile duct.</title>
        <authorList>
            <person name="Young N.D."/>
            <person name="Nagarajan N."/>
            <person name="Lin S.J."/>
            <person name="Korhonen P.K."/>
            <person name="Jex A.R."/>
            <person name="Hall R.S."/>
            <person name="Safavi-Hemami H."/>
            <person name="Kaewkong W."/>
            <person name="Bertrand D."/>
            <person name="Gao S."/>
            <person name="Seet Q."/>
            <person name="Wongkham S."/>
            <person name="Teh B.T."/>
            <person name="Wongkham C."/>
            <person name="Intapan P.M."/>
            <person name="Maleewong W."/>
            <person name="Yang X."/>
            <person name="Hu M."/>
            <person name="Wang Z."/>
            <person name="Hofmann A."/>
            <person name="Sternberg P.W."/>
            <person name="Tan P."/>
            <person name="Wang J."/>
            <person name="Gasser R.B."/>
        </authorList>
    </citation>
    <scope>NUCLEOTIDE SEQUENCE [LARGE SCALE GENOMIC DNA]</scope>
</reference>
<name>A0A075AD50_OPIVI</name>
<organism evidence="1 2">
    <name type="scientific">Opisthorchis viverrini</name>
    <name type="common">Southeast Asian liver fluke</name>
    <dbReference type="NCBI Taxonomy" id="6198"/>
    <lineage>
        <taxon>Eukaryota</taxon>
        <taxon>Metazoa</taxon>
        <taxon>Spiralia</taxon>
        <taxon>Lophotrochozoa</taxon>
        <taxon>Platyhelminthes</taxon>
        <taxon>Trematoda</taxon>
        <taxon>Digenea</taxon>
        <taxon>Opisthorchiida</taxon>
        <taxon>Opisthorchiata</taxon>
        <taxon>Opisthorchiidae</taxon>
        <taxon>Opisthorchis</taxon>
    </lineage>
</organism>
<keyword evidence="2" id="KW-1185">Reference proteome</keyword>
<dbReference type="EMBL" id="KL596620">
    <property type="protein sequence ID" value="KER34010.1"/>
    <property type="molecule type" value="Genomic_DNA"/>
</dbReference>
<dbReference type="CTD" id="20326648"/>
<proteinExistence type="predicted"/>
<gene>
    <name evidence="1" type="ORF">T265_12480</name>
</gene>
<dbReference type="AlphaFoldDB" id="A0A075AD50"/>
<sequence length="203" mass="24064">MVRTRPPPLDFPCVDLGDLAVTQPSCNLRVAWQLGNERVLQLKDLDFKKDLKKDIWWTYQEWNNSTLKTSPSSLAPDCKHYEHNEGSECKCERKKHDWRNDMRKKYLYTRQRKTLICKQIWFCERLTWNSADYLVCDVSRQLNVLHQTPHVPVATIFEMSRHMIAIKTRFRNTRCPIRPCTACPGTGLFWLRQAILMGRRVPK</sequence>
<feature type="non-terminal residue" evidence="1">
    <location>
        <position position="203"/>
    </location>
</feature>
<protein>
    <submittedName>
        <fullName evidence="1">Uncharacterized protein</fullName>
    </submittedName>
</protein>
<dbReference type="RefSeq" id="XP_009162268.1">
    <property type="nucleotide sequence ID" value="XM_009164004.1"/>
</dbReference>
<dbReference type="GeneID" id="20326648"/>
<evidence type="ECO:0000313" key="1">
    <source>
        <dbReference type="EMBL" id="KER34010.1"/>
    </source>
</evidence>
<dbReference type="KEGG" id="ovi:T265_12480"/>